<dbReference type="InterPro" id="IPR018222">
    <property type="entry name" value="Nuclear_transport_factor_2_euk"/>
</dbReference>
<dbReference type="InterPro" id="IPR030217">
    <property type="entry name" value="NXF_fam"/>
</dbReference>
<reference evidence="14 15" key="1">
    <citation type="journal article" date="2018" name="IMA Fungus">
        <title>IMA Genome-F 9: Draft genome sequence of Annulohypoxylon stygium, Aspergillus mulundensis, Berkeleyomyces basicola (syn. Thielaviopsis basicola), Ceratocystis smalleyi, two Cercospora beticola strains, Coleophoma cylindrospora, Fusarium fracticaudum, Phialophora cf. hyalina, and Morchella septimelata.</title>
        <authorList>
            <person name="Wingfield B.D."/>
            <person name="Bills G.F."/>
            <person name="Dong Y."/>
            <person name="Huang W."/>
            <person name="Nel W.J."/>
            <person name="Swalarsk-Parry B.S."/>
            <person name="Vaghefi N."/>
            <person name="Wilken P.M."/>
            <person name="An Z."/>
            <person name="de Beer Z.W."/>
            <person name="De Vos L."/>
            <person name="Chen L."/>
            <person name="Duong T.A."/>
            <person name="Gao Y."/>
            <person name="Hammerbacher A."/>
            <person name="Kikkert J.R."/>
            <person name="Li Y."/>
            <person name="Li H."/>
            <person name="Li K."/>
            <person name="Li Q."/>
            <person name="Liu X."/>
            <person name="Ma X."/>
            <person name="Naidoo K."/>
            <person name="Pethybridge S.J."/>
            <person name="Sun J."/>
            <person name="Steenkamp E.T."/>
            <person name="van der Nest M.A."/>
            <person name="van Wyk S."/>
            <person name="Wingfield M.J."/>
            <person name="Xiong C."/>
            <person name="Yue Q."/>
            <person name="Zhang X."/>
        </authorList>
    </citation>
    <scope>NUCLEOTIDE SEQUENCE [LARGE SCALE GENOMIC DNA]</scope>
    <source>
        <strain evidence="14 15">BP6252</strain>
    </source>
</reference>
<dbReference type="Pfam" id="PF18444">
    <property type="entry name" value="RRM_9"/>
    <property type="match status" value="1"/>
</dbReference>
<evidence type="ECO:0000256" key="4">
    <source>
        <dbReference type="ARBA" id="ARBA00022490"/>
    </source>
</evidence>
<dbReference type="STRING" id="1849047.A0A3D8SFC9"/>
<keyword evidence="7" id="KW-0509">mRNA transport</keyword>
<dbReference type="FunFam" id="3.10.450.50:FF:000013">
    <property type="entry name" value="mRNA export factor mex67"/>
    <property type="match status" value="1"/>
</dbReference>
<dbReference type="Pfam" id="PF22602">
    <property type="entry name" value="NXF_NTF2"/>
    <property type="match status" value="1"/>
</dbReference>
<dbReference type="Gene3D" id="3.10.450.50">
    <property type="match status" value="1"/>
</dbReference>
<keyword evidence="8" id="KW-0539">Nucleus</keyword>
<evidence type="ECO:0000256" key="7">
    <source>
        <dbReference type="ARBA" id="ARBA00022816"/>
    </source>
</evidence>
<feature type="region of interest" description="Disordered" evidence="11">
    <location>
        <begin position="1"/>
        <end position="86"/>
    </location>
</feature>
<keyword evidence="4" id="KW-0963">Cytoplasm</keyword>
<dbReference type="SMART" id="SM00804">
    <property type="entry name" value="TAP_C"/>
    <property type="match status" value="1"/>
</dbReference>
<keyword evidence="6" id="KW-0677">Repeat</keyword>
<keyword evidence="5" id="KW-0433">Leucine-rich repeat</keyword>
<evidence type="ECO:0000256" key="2">
    <source>
        <dbReference type="ARBA" id="ARBA00009285"/>
    </source>
</evidence>
<dbReference type="FunFam" id="3.80.10.10:FF:000296">
    <property type="entry name" value="mRNA export factor MEX67"/>
    <property type="match status" value="1"/>
</dbReference>
<dbReference type="Pfam" id="PF03943">
    <property type="entry name" value="TAP_C"/>
    <property type="match status" value="1"/>
</dbReference>
<feature type="domain" description="NTF2" evidence="12">
    <location>
        <begin position="404"/>
        <end position="579"/>
    </location>
</feature>
<comment type="function">
    <text evidence="9">Involved in the export of mRNA from the nucleus to the cytoplasm.</text>
</comment>
<dbReference type="InterPro" id="IPR032675">
    <property type="entry name" value="LRR_dom_sf"/>
</dbReference>
<evidence type="ECO:0000256" key="9">
    <source>
        <dbReference type="ARBA" id="ARBA00055253"/>
    </source>
</evidence>
<organism evidence="14 15">
    <name type="scientific">Coleophoma cylindrospora</name>
    <dbReference type="NCBI Taxonomy" id="1849047"/>
    <lineage>
        <taxon>Eukaryota</taxon>
        <taxon>Fungi</taxon>
        <taxon>Dikarya</taxon>
        <taxon>Ascomycota</taxon>
        <taxon>Pezizomycotina</taxon>
        <taxon>Leotiomycetes</taxon>
        <taxon>Helotiales</taxon>
        <taxon>Dermateaceae</taxon>
        <taxon>Coleophoma</taxon>
    </lineage>
</organism>
<dbReference type="InterPro" id="IPR057125">
    <property type="entry name" value="NXF1/2/3/5-like_LRR"/>
</dbReference>
<dbReference type="PANTHER" id="PTHR10662">
    <property type="entry name" value="NUCLEAR RNA EXPORT FACTOR"/>
    <property type="match status" value="1"/>
</dbReference>
<dbReference type="GO" id="GO:0005634">
    <property type="term" value="C:nucleus"/>
    <property type="evidence" value="ECO:0007669"/>
    <property type="project" value="UniProtKB-SubCell"/>
</dbReference>
<dbReference type="SUPFAM" id="SSF52058">
    <property type="entry name" value="L domain-like"/>
    <property type="match status" value="1"/>
</dbReference>
<evidence type="ECO:0000256" key="8">
    <source>
        <dbReference type="ARBA" id="ARBA00023242"/>
    </source>
</evidence>
<evidence type="ECO:0000313" key="14">
    <source>
        <dbReference type="EMBL" id="RDW84993.1"/>
    </source>
</evidence>
<dbReference type="SUPFAM" id="SSF46934">
    <property type="entry name" value="UBA-like"/>
    <property type="match status" value="1"/>
</dbReference>
<keyword evidence="15" id="KW-1185">Reference proteome</keyword>
<proteinExistence type="inferred from homology"/>
<evidence type="ECO:0000256" key="10">
    <source>
        <dbReference type="ARBA" id="ARBA00069694"/>
    </source>
</evidence>
<dbReference type="Gene3D" id="1.10.8.10">
    <property type="entry name" value="DNA helicase RuvA subunit, C-terminal domain"/>
    <property type="match status" value="1"/>
</dbReference>
<dbReference type="InterPro" id="IPR005637">
    <property type="entry name" value="TAP_C_dom"/>
</dbReference>
<dbReference type="InterPro" id="IPR009060">
    <property type="entry name" value="UBA-like_sf"/>
</dbReference>
<evidence type="ECO:0000256" key="3">
    <source>
        <dbReference type="ARBA" id="ARBA00022448"/>
    </source>
</evidence>
<evidence type="ECO:0000256" key="11">
    <source>
        <dbReference type="SAM" id="MobiDB-lite"/>
    </source>
</evidence>
<feature type="compositionally biased region" description="Basic and acidic residues" evidence="11">
    <location>
        <begin position="34"/>
        <end position="57"/>
    </location>
</feature>
<dbReference type="Pfam" id="PF24048">
    <property type="entry name" value="LRR_NXF1-5"/>
    <property type="match status" value="1"/>
</dbReference>
<feature type="compositionally biased region" description="Polar residues" evidence="11">
    <location>
        <begin position="75"/>
        <end position="86"/>
    </location>
</feature>
<dbReference type="EMBL" id="PDLM01000002">
    <property type="protein sequence ID" value="RDW84993.1"/>
    <property type="molecule type" value="Genomic_DNA"/>
</dbReference>
<dbReference type="CDD" id="cd14342">
    <property type="entry name" value="UBA_TAP-C"/>
    <property type="match status" value="1"/>
</dbReference>
<dbReference type="GO" id="GO:0016973">
    <property type="term" value="P:poly(A)+ mRNA export from nucleus"/>
    <property type="evidence" value="ECO:0007669"/>
    <property type="project" value="TreeGrafter"/>
</dbReference>
<dbReference type="Proteomes" id="UP000256645">
    <property type="component" value="Unassembled WGS sequence"/>
</dbReference>
<evidence type="ECO:0000256" key="6">
    <source>
        <dbReference type="ARBA" id="ARBA00022737"/>
    </source>
</evidence>
<dbReference type="PANTHER" id="PTHR10662:SF22">
    <property type="entry name" value="NUCLEAR RNA EXPORT FACTOR 1"/>
    <property type="match status" value="1"/>
</dbReference>
<accession>A0A3D8SFC9</accession>
<dbReference type="InterPro" id="IPR040736">
    <property type="entry name" value="Mex67_RRM"/>
</dbReference>
<dbReference type="SUPFAM" id="SSF54427">
    <property type="entry name" value="NTF2-like"/>
    <property type="match status" value="1"/>
</dbReference>
<dbReference type="Gene3D" id="3.80.10.10">
    <property type="entry name" value="Ribonuclease Inhibitor"/>
    <property type="match status" value="1"/>
</dbReference>
<sequence>MMKRNAAPPTGPRNGPSTIRSKGGIQKRRNGPVRVDKDGDLDMEATNEKSKAGKGRLDAPSSSRGAKAGRGGNAQPRNSLVTQKAQQAILRGLSTDQASIRESRISKGNVYLKVDGLKSSKAASNPDGGIGNLLSFLERKAKPINPKSSKKVKIKKSSKDGDSVIITTSEEDSEALLKLNGFNFAGSDLSIQITTAPKLSSHGKKGEKKEVSDETKELQDKLKGILSSRYDTGLKLLNLSNLGADPGLIAIGIFNETTEDVSKLFPALMKVCDSIFTTKAQKREAIVSVSLADNSLANVSPVTTLAQTFPDLKNLDLSRNMLADRKALEAWRWKFRKLENLVLTGNPIETSDPEYGPDLVRWFPRLQTLSGIQVRSPEEVAEIIEKAKSPIPIRGADFRDISQVGENFLRQFFTLYDTNRPQLAAAFYDNDSQHSISVNTAAPRGANNSVPTPPWADYIKHSRNLTKITHAPAKMARRHKGVEAIQKLWSTLPATRHPDILTQSEKYLADCHTLPGLPDPTGQSPYGVDGLIVTIHGEFEEDANSIAGTSLRSFSRTFTLAPGGPGGPQIRVLNDVLLIRAWAPLATPIHVTTPPPVVNDQQKASIFAKLVEMTGMTPQYAELCLNDTAWNLEQAFVAFNNNKDKLPADAFLAPGTTLQGLMP</sequence>
<keyword evidence="3" id="KW-0813">Transport</keyword>
<dbReference type="InterPro" id="IPR032710">
    <property type="entry name" value="NTF2-like_dom_sf"/>
</dbReference>
<dbReference type="OrthoDB" id="25872at2759"/>
<comment type="caution">
    <text evidence="14">The sequence shown here is derived from an EMBL/GenBank/DDBJ whole genome shotgun (WGS) entry which is preliminary data.</text>
</comment>
<evidence type="ECO:0000259" key="12">
    <source>
        <dbReference type="PROSITE" id="PS50177"/>
    </source>
</evidence>
<dbReference type="InterPro" id="IPR002075">
    <property type="entry name" value="NTF2_dom"/>
</dbReference>
<dbReference type="PROSITE" id="PS50177">
    <property type="entry name" value="NTF2_DOMAIN"/>
    <property type="match status" value="1"/>
</dbReference>
<comment type="subcellular location">
    <subcellularLocation>
        <location evidence="1">Nucleus</location>
    </subcellularLocation>
</comment>
<evidence type="ECO:0000313" key="15">
    <source>
        <dbReference type="Proteomes" id="UP000256645"/>
    </source>
</evidence>
<evidence type="ECO:0000259" key="13">
    <source>
        <dbReference type="PROSITE" id="PS51281"/>
    </source>
</evidence>
<dbReference type="GO" id="GO:0003723">
    <property type="term" value="F:RNA binding"/>
    <property type="evidence" value="ECO:0007669"/>
    <property type="project" value="TreeGrafter"/>
</dbReference>
<dbReference type="AlphaFoldDB" id="A0A3D8SFC9"/>
<evidence type="ECO:0000256" key="5">
    <source>
        <dbReference type="ARBA" id="ARBA00022614"/>
    </source>
</evidence>
<gene>
    <name evidence="14" type="ORF">BP6252_02583</name>
</gene>
<feature type="domain" description="TAP-C" evidence="13">
    <location>
        <begin position="601"/>
        <end position="654"/>
    </location>
</feature>
<evidence type="ECO:0000256" key="1">
    <source>
        <dbReference type="ARBA" id="ARBA00004123"/>
    </source>
</evidence>
<protein>
    <recommendedName>
        <fullName evidence="10">mRNA export factor MEX67</fullName>
    </recommendedName>
</protein>
<name>A0A3D8SFC9_9HELO</name>
<comment type="similarity">
    <text evidence="2">Belongs to the NXF family.</text>
</comment>
<dbReference type="PROSITE" id="PS51281">
    <property type="entry name" value="TAP_C"/>
    <property type="match status" value="1"/>
</dbReference>